<comment type="caution">
    <text evidence="3">The sequence shown here is derived from an EMBL/GenBank/DDBJ whole genome shotgun (WGS) entry which is preliminary data.</text>
</comment>
<dbReference type="Pfam" id="PF01535">
    <property type="entry name" value="PPR"/>
    <property type="match status" value="3"/>
</dbReference>
<dbReference type="OMA" id="VHSYAKR"/>
<dbReference type="GO" id="GO:0003723">
    <property type="term" value="F:RNA binding"/>
    <property type="evidence" value="ECO:0007669"/>
    <property type="project" value="InterPro"/>
</dbReference>
<evidence type="ECO:0000256" key="1">
    <source>
        <dbReference type="ARBA" id="ARBA00022737"/>
    </source>
</evidence>
<feature type="repeat" description="PPR" evidence="2">
    <location>
        <begin position="180"/>
        <end position="214"/>
    </location>
</feature>
<dbReference type="InterPro" id="IPR011990">
    <property type="entry name" value="TPR-like_helical_dom_sf"/>
</dbReference>
<dbReference type="AlphaFoldDB" id="A0A103Y2G7"/>
<dbReference type="PANTHER" id="PTHR47926:SF436">
    <property type="entry name" value="PENTATRICOPEPTIDE REPEAT-CONTAINING PROTEIN ELI1, CHLOROPLASTIC-LIKE ISOFORM X2"/>
    <property type="match status" value="1"/>
</dbReference>
<dbReference type="InterPro" id="IPR002885">
    <property type="entry name" value="PPR_rpt"/>
</dbReference>
<dbReference type="PROSITE" id="PS51375">
    <property type="entry name" value="PPR"/>
    <property type="match status" value="3"/>
</dbReference>
<dbReference type="InterPro" id="IPR046848">
    <property type="entry name" value="E_motif"/>
</dbReference>
<dbReference type="Pfam" id="PF13041">
    <property type="entry name" value="PPR_2"/>
    <property type="match status" value="2"/>
</dbReference>
<dbReference type="Proteomes" id="UP000243975">
    <property type="component" value="Unassembled WGS sequence"/>
</dbReference>
<evidence type="ECO:0000313" key="3">
    <source>
        <dbReference type="EMBL" id="KVI01287.1"/>
    </source>
</evidence>
<dbReference type="FunFam" id="1.25.40.10:FF:000348">
    <property type="entry name" value="Pentatricopeptide repeat-containing protein chloroplastic"/>
    <property type="match status" value="1"/>
</dbReference>
<name>A0A103Y2G7_CYNCS</name>
<dbReference type="NCBIfam" id="TIGR00756">
    <property type="entry name" value="PPR"/>
    <property type="match status" value="2"/>
</dbReference>
<evidence type="ECO:0000256" key="2">
    <source>
        <dbReference type="PROSITE-ProRule" id="PRU00708"/>
    </source>
</evidence>
<keyword evidence="1" id="KW-0677">Repeat</keyword>
<dbReference type="EMBL" id="LEKV01003121">
    <property type="protein sequence ID" value="KVI01287.1"/>
    <property type="molecule type" value="Genomic_DNA"/>
</dbReference>
<dbReference type="Pfam" id="PF20431">
    <property type="entry name" value="E_motif"/>
    <property type="match status" value="1"/>
</dbReference>
<dbReference type="InterPro" id="IPR046960">
    <property type="entry name" value="PPR_At4g14850-like_plant"/>
</dbReference>
<organism evidence="3 4">
    <name type="scientific">Cynara cardunculus var. scolymus</name>
    <name type="common">Globe artichoke</name>
    <name type="synonym">Cynara scolymus</name>
    <dbReference type="NCBI Taxonomy" id="59895"/>
    <lineage>
        <taxon>Eukaryota</taxon>
        <taxon>Viridiplantae</taxon>
        <taxon>Streptophyta</taxon>
        <taxon>Embryophyta</taxon>
        <taxon>Tracheophyta</taxon>
        <taxon>Spermatophyta</taxon>
        <taxon>Magnoliopsida</taxon>
        <taxon>eudicotyledons</taxon>
        <taxon>Gunneridae</taxon>
        <taxon>Pentapetalae</taxon>
        <taxon>asterids</taxon>
        <taxon>campanulids</taxon>
        <taxon>Asterales</taxon>
        <taxon>Asteraceae</taxon>
        <taxon>Carduoideae</taxon>
        <taxon>Cardueae</taxon>
        <taxon>Carduinae</taxon>
        <taxon>Cynara</taxon>
    </lineage>
</organism>
<dbReference type="PANTHER" id="PTHR47926">
    <property type="entry name" value="PENTATRICOPEPTIDE REPEAT-CONTAINING PROTEIN"/>
    <property type="match status" value="1"/>
</dbReference>
<proteinExistence type="predicted"/>
<dbReference type="Pfam" id="PF13812">
    <property type="entry name" value="PPR_3"/>
    <property type="match status" value="1"/>
</dbReference>
<evidence type="ECO:0000313" key="4">
    <source>
        <dbReference type="Proteomes" id="UP000243975"/>
    </source>
</evidence>
<sequence>MIGNAVETCSTATVKTLSLKCKTLNQFKQLHAHLIKSHLPENPIAIGPLLSAAATSNNPSFFSYARLIFNHLRFRNTFMYNTMIRGYLQNDDKVCAIICYTEMLKFGLVANNYTFPPLIKACSCSSIANAKLIGCSVHGHVMKLGIEDDRFVGSALIEFYSANFEIGNARKLFDEIPVKDVVLWTTLIDGYGKNEDVKNAHQLFDEMPQRNVISWSSIMAAYSRVSDFENVISLFTELQDSGIKPNESILVSVLTACAHLGALAQGLWVHSYAKRHNLSSNPILATALVDMYSKCGCTDLALSVFNTISVKDMGAWNAIISGMAMNGEAKTSLQLLDQMASIEIQPTPTTFVAILTACTHAKLVKEGLELFNRMEKIYGVEPQFEHYACVVDLLARAGMLEEAMDFVEKKLGGVGKGDANVWGAVLGACRTYGNVGIGNRVWRKLVEIGVSDYGIYVVSYNMYKEAGWKREAEEVRRMIARFGMKKTPGCSMVEVDGMVKEFVSGDISHFRAPEIHKTLESLFNVSVSLNLTGTTAL</sequence>
<keyword evidence="4" id="KW-1185">Reference proteome</keyword>
<dbReference type="Gramene" id="KVI01287">
    <property type="protein sequence ID" value="KVI01287"/>
    <property type="gene ID" value="Ccrd_020424"/>
</dbReference>
<protein>
    <submittedName>
        <fullName evidence="3">Pentatricopeptide repeat-containing protein</fullName>
    </submittedName>
</protein>
<dbReference type="FunFam" id="1.25.40.10:FF:000090">
    <property type="entry name" value="Pentatricopeptide repeat-containing protein, chloroplastic"/>
    <property type="match status" value="1"/>
</dbReference>
<dbReference type="GO" id="GO:0009451">
    <property type="term" value="P:RNA modification"/>
    <property type="evidence" value="ECO:0007669"/>
    <property type="project" value="InterPro"/>
</dbReference>
<feature type="repeat" description="PPR" evidence="2">
    <location>
        <begin position="312"/>
        <end position="346"/>
    </location>
</feature>
<accession>A0A103Y2G7</accession>
<dbReference type="Gene3D" id="1.25.40.10">
    <property type="entry name" value="Tetratricopeptide repeat domain"/>
    <property type="match status" value="4"/>
</dbReference>
<gene>
    <name evidence="3" type="ORF">Ccrd_020424</name>
</gene>
<reference evidence="3 4" key="1">
    <citation type="journal article" date="2016" name="Sci. Rep.">
        <title>The genome sequence of the outbreeding globe artichoke constructed de novo incorporating a phase-aware low-pass sequencing strategy of F1 progeny.</title>
        <authorList>
            <person name="Scaglione D."/>
            <person name="Reyes-Chin-Wo S."/>
            <person name="Acquadro A."/>
            <person name="Froenicke L."/>
            <person name="Portis E."/>
            <person name="Beitel C."/>
            <person name="Tirone M."/>
            <person name="Mauro R."/>
            <person name="Lo Monaco A."/>
            <person name="Mauromicale G."/>
            <person name="Faccioli P."/>
            <person name="Cattivelli L."/>
            <person name="Rieseberg L."/>
            <person name="Michelmore R."/>
            <person name="Lanteri S."/>
        </authorList>
    </citation>
    <scope>NUCLEOTIDE SEQUENCE [LARGE SCALE GENOMIC DNA]</scope>
    <source>
        <strain evidence="3">2C</strain>
    </source>
</reference>
<feature type="repeat" description="PPR" evidence="2">
    <location>
        <begin position="76"/>
        <end position="110"/>
    </location>
</feature>